<comment type="subcellular location">
    <subcellularLocation>
        <location evidence="1">Secreted</location>
    </subcellularLocation>
</comment>
<organism evidence="4 5">
    <name type="scientific">Nocardioides koreensis</name>
    <dbReference type="NCBI Taxonomy" id="433651"/>
    <lineage>
        <taxon>Bacteria</taxon>
        <taxon>Bacillati</taxon>
        <taxon>Actinomycetota</taxon>
        <taxon>Actinomycetes</taxon>
        <taxon>Propionibacteriales</taxon>
        <taxon>Nocardioidaceae</taxon>
        <taxon>Nocardioides</taxon>
    </lineage>
</organism>
<keyword evidence="5" id="KW-1185">Reference proteome</keyword>
<evidence type="ECO:0000313" key="5">
    <source>
        <dbReference type="Proteomes" id="UP001501771"/>
    </source>
</evidence>
<evidence type="ECO:0000256" key="2">
    <source>
        <dbReference type="ARBA" id="ARBA00022525"/>
    </source>
</evidence>
<dbReference type="InterPro" id="IPR001343">
    <property type="entry name" value="Hemolysn_Ca-bd"/>
</dbReference>
<accession>A0ABP5M0P1</accession>
<comment type="caution">
    <text evidence="4">The sequence shown here is derived from an EMBL/GenBank/DDBJ whole genome shotgun (WGS) entry which is preliminary data.</text>
</comment>
<dbReference type="PRINTS" id="PR00313">
    <property type="entry name" value="CABNDNGRPT"/>
</dbReference>
<protein>
    <recommendedName>
        <fullName evidence="6">Calcium-binding protein</fullName>
    </recommendedName>
</protein>
<evidence type="ECO:0000256" key="1">
    <source>
        <dbReference type="ARBA" id="ARBA00004613"/>
    </source>
</evidence>
<feature type="region of interest" description="Disordered" evidence="3">
    <location>
        <begin position="221"/>
        <end position="243"/>
    </location>
</feature>
<dbReference type="PANTHER" id="PTHR38340:SF1">
    <property type="entry name" value="S-LAYER PROTEIN"/>
    <property type="match status" value="1"/>
</dbReference>
<gene>
    <name evidence="4" type="ORF">GCM10009844_43370</name>
</gene>
<sequence length="286" mass="29133">MGLSGGRVAGTVAALVAVGLINFGAPTSAGTAEPICDGKVATDGSTTSNQGQTVTGTDGDDVIIVGPEVLEVYGLAGDDTICHVAAYDDFANARLYGGAGDDRLFGDEGHHVLAGGKGADYLFGGYANDTFDGGPGDDVLDGSCDGCTFEGRYNDVADYTAPGYGDVDLDLLAGTAVARNGTDTLIDIADVVSGAGDDVLRGDAQGNRFWSEGGSDRLVGRAGDDHLRAGAGRDRADGGAGTDHCRAEHRVRCEHRSTHRCRPAPGRLGRLCPPGAVAQSVRAEDS</sequence>
<evidence type="ECO:0000256" key="3">
    <source>
        <dbReference type="SAM" id="MobiDB-lite"/>
    </source>
</evidence>
<dbReference type="EMBL" id="BAAAQR010000018">
    <property type="protein sequence ID" value="GAA2155788.1"/>
    <property type="molecule type" value="Genomic_DNA"/>
</dbReference>
<dbReference type="InterPro" id="IPR050557">
    <property type="entry name" value="RTX_toxin/Mannuronan_C5-epim"/>
</dbReference>
<dbReference type="Gene3D" id="2.150.10.10">
    <property type="entry name" value="Serralysin-like metalloprotease, C-terminal"/>
    <property type="match status" value="2"/>
</dbReference>
<dbReference type="InterPro" id="IPR011049">
    <property type="entry name" value="Serralysin-like_metalloprot_C"/>
</dbReference>
<name>A0ABP5M0P1_9ACTN</name>
<reference evidence="5" key="1">
    <citation type="journal article" date="2019" name="Int. J. Syst. Evol. Microbiol.">
        <title>The Global Catalogue of Microorganisms (GCM) 10K type strain sequencing project: providing services to taxonomists for standard genome sequencing and annotation.</title>
        <authorList>
            <consortium name="The Broad Institute Genomics Platform"/>
            <consortium name="The Broad Institute Genome Sequencing Center for Infectious Disease"/>
            <person name="Wu L."/>
            <person name="Ma J."/>
        </authorList>
    </citation>
    <scope>NUCLEOTIDE SEQUENCE [LARGE SCALE GENOMIC DNA]</scope>
    <source>
        <strain evidence="5">JCM 16022</strain>
    </source>
</reference>
<proteinExistence type="predicted"/>
<dbReference type="Pfam" id="PF00353">
    <property type="entry name" value="HemolysinCabind"/>
    <property type="match status" value="3"/>
</dbReference>
<dbReference type="SUPFAM" id="SSF51120">
    <property type="entry name" value="beta-Roll"/>
    <property type="match status" value="2"/>
</dbReference>
<dbReference type="Proteomes" id="UP001501771">
    <property type="component" value="Unassembled WGS sequence"/>
</dbReference>
<evidence type="ECO:0008006" key="6">
    <source>
        <dbReference type="Google" id="ProtNLM"/>
    </source>
</evidence>
<keyword evidence="2" id="KW-0964">Secreted</keyword>
<dbReference type="PANTHER" id="PTHR38340">
    <property type="entry name" value="S-LAYER PROTEIN"/>
    <property type="match status" value="1"/>
</dbReference>
<evidence type="ECO:0000313" key="4">
    <source>
        <dbReference type="EMBL" id="GAA2155788.1"/>
    </source>
</evidence>